<name>A0ABD0R6Y7_CIRMR</name>
<reference evidence="2 3" key="1">
    <citation type="submission" date="2024-05" db="EMBL/GenBank/DDBJ databases">
        <title>Genome sequencing and assembly of Indian major carp, Cirrhinus mrigala (Hamilton, 1822).</title>
        <authorList>
            <person name="Mohindra V."/>
            <person name="Chowdhury L.M."/>
            <person name="Lal K."/>
            <person name="Jena J.K."/>
        </authorList>
    </citation>
    <scope>NUCLEOTIDE SEQUENCE [LARGE SCALE GENOMIC DNA]</scope>
    <source>
        <strain evidence="2">CM1030</strain>
        <tissue evidence="2">Blood</tissue>
    </source>
</reference>
<feature type="non-terminal residue" evidence="2">
    <location>
        <position position="1"/>
    </location>
</feature>
<accession>A0ABD0R6Y7</accession>
<evidence type="ECO:0000313" key="2">
    <source>
        <dbReference type="EMBL" id="KAL0194302.1"/>
    </source>
</evidence>
<organism evidence="2 3">
    <name type="scientific">Cirrhinus mrigala</name>
    <name type="common">Mrigala</name>
    <dbReference type="NCBI Taxonomy" id="683832"/>
    <lineage>
        <taxon>Eukaryota</taxon>
        <taxon>Metazoa</taxon>
        <taxon>Chordata</taxon>
        <taxon>Craniata</taxon>
        <taxon>Vertebrata</taxon>
        <taxon>Euteleostomi</taxon>
        <taxon>Actinopterygii</taxon>
        <taxon>Neopterygii</taxon>
        <taxon>Teleostei</taxon>
        <taxon>Ostariophysi</taxon>
        <taxon>Cypriniformes</taxon>
        <taxon>Cyprinidae</taxon>
        <taxon>Labeoninae</taxon>
        <taxon>Labeonini</taxon>
        <taxon>Cirrhinus</taxon>
    </lineage>
</organism>
<protein>
    <submittedName>
        <fullName evidence="2">Uncharacterized protein</fullName>
    </submittedName>
</protein>
<evidence type="ECO:0000256" key="1">
    <source>
        <dbReference type="SAM" id="MobiDB-lite"/>
    </source>
</evidence>
<proteinExistence type="predicted"/>
<feature type="compositionally biased region" description="Low complexity" evidence="1">
    <location>
        <begin position="26"/>
        <end position="36"/>
    </location>
</feature>
<feature type="non-terminal residue" evidence="2">
    <location>
        <position position="98"/>
    </location>
</feature>
<comment type="caution">
    <text evidence="2">The sequence shown here is derived from an EMBL/GenBank/DDBJ whole genome shotgun (WGS) entry which is preliminary data.</text>
</comment>
<evidence type="ECO:0000313" key="3">
    <source>
        <dbReference type="Proteomes" id="UP001529510"/>
    </source>
</evidence>
<dbReference type="AlphaFoldDB" id="A0ABD0R6Y7"/>
<dbReference type="Proteomes" id="UP001529510">
    <property type="component" value="Unassembled WGS sequence"/>
</dbReference>
<keyword evidence="3" id="KW-1185">Reference proteome</keyword>
<feature type="region of interest" description="Disordered" evidence="1">
    <location>
        <begin position="1"/>
        <end position="50"/>
    </location>
</feature>
<sequence>KEAATTGLVGDGERNTDPVSLDSGANQNPQNPQNPNVTNTATIGNSGGQAGFVVGNGPSADWYLPFVTAADAKVLEHSGKLQLLLEILHWAEEMQDKV</sequence>
<dbReference type="EMBL" id="JAMKFB020000005">
    <property type="protein sequence ID" value="KAL0194302.1"/>
    <property type="molecule type" value="Genomic_DNA"/>
</dbReference>
<gene>
    <name evidence="2" type="ORF">M9458_012598</name>
</gene>